<sequence>MAVEQIHIAQDVDDKLGERSLREIARWLWAVDCQTCGRFLGDDPPSLCVDDIMILATATLHHQVCRASEWNDSGVLDRTPEAHLSFITGLTMVPTTADGSDHIPMVLLNPSLESVTLEQDAQERWQPRLNLAYRNAGLAPLAADGTVGAPIQGAFARVTEDSLAVSMKSAPFNSYEVPATQQALDAARRHDGVLFAVTQTPHPGEITPESLGRAMQAGEVLVGRVALHGSNAHDAPASASAPVRYPLCEGETATSALQWDDRCAMVGKILGHKARPMTDRKARLWAARIIETAARKAGVPCSLIDWSPLHDEEPGEGWFTMEALQANMFLLRQTTDGWRLVHVYSRRGGGPRFESENEAKAWAFGVLGHQAGIRGLTWKPRPSTPRSNTLYATV</sequence>
<dbReference type="RefSeq" id="WP_131756563.1">
    <property type="nucleotide sequence ID" value="NZ_CAACUY010000018.1"/>
</dbReference>
<comment type="caution">
    <text evidence="1">The sequence shown here is derived from an EMBL/GenBank/DDBJ whole genome shotgun (WGS) entry which is preliminary data.</text>
</comment>
<dbReference type="EMBL" id="JBHTGP010000003">
    <property type="protein sequence ID" value="MFD0684589.1"/>
    <property type="molecule type" value="Genomic_DNA"/>
</dbReference>
<accession>A0ABW2XGD5</accession>
<evidence type="ECO:0000313" key="1">
    <source>
        <dbReference type="EMBL" id="MFD0684589.1"/>
    </source>
</evidence>
<keyword evidence="2" id="KW-1185">Reference proteome</keyword>
<reference evidence="2" key="1">
    <citation type="journal article" date="2019" name="Int. J. Syst. Evol. Microbiol.">
        <title>The Global Catalogue of Microorganisms (GCM) 10K type strain sequencing project: providing services to taxonomists for standard genome sequencing and annotation.</title>
        <authorList>
            <consortium name="The Broad Institute Genomics Platform"/>
            <consortium name="The Broad Institute Genome Sequencing Center for Infectious Disease"/>
            <person name="Wu L."/>
            <person name="Ma J."/>
        </authorList>
    </citation>
    <scope>NUCLEOTIDE SEQUENCE [LARGE SCALE GENOMIC DNA]</scope>
    <source>
        <strain evidence="2">JCM 9371</strain>
    </source>
</reference>
<proteinExistence type="predicted"/>
<evidence type="ECO:0000313" key="2">
    <source>
        <dbReference type="Proteomes" id="UP001597063"/>
    </source>
</evidence>
<gene>
    <name evidence="1" type="ORF">ACFQZM_08785</name>
</gene>
<name>A0ABW2XGD5_9ACTN</name>
<protein>
    <submittedName>
        <fullName evidence="1">Uncharacterized protein</fullName>
    </submittedName>
</protein>
<organism evidence="1 2">
    <name type="scientific">Actinomadura fibrosa</name>
    <dbReference type="NCBI Taxonomy" id="111802"/>
    <lineage>
        <taxon>Bacteria</taxon>
        <taxon>Bacillati</taxon>
        <taxon>Actinomycetota</taxon>
        <taxon>Actinomycetes</taxon>
        <taxon>Streptosporangiales</taxon>
        <taxon>Thermomonosporaceae</taxon>
        <taxon>Actinomadura</taxon>
    </lineage>
</organism>
<dbReference type="Proteomes" id="UP001597063">
    <property type="component" value="Unassembled WGS sequence"/>
</dbReference>